<proteinExistence type="predicted"/>
<organism evidence="2 3">
    <name type="scientific">Nephila pilipes</name>
    <name type="common">Giant wood spider</name>
    <name type="synonym">Nephila maculata</name>
    <dbReference type="NCBI Taxonomy" id="299642"/>
    <lineage>
        <taxon>Eukaryota</taxon>
        <taxon>Metazoa</taxon>
        <taxon>Ecdysozoa</taxon>
        <taxon>Arthropoda</taxon>
        <taxon>Chelicerata</taxon>
        <taxon>Arachnida</taxon>
        <taxon>Araneae</taxon>
        <taxon>Araneomorphae</taxon>
        <taxon>Entelegynae</taxon>
        <taxon>Araneoidea</taxon>
        <taxon>Nephilidae</taxon>
        <taxon>Nephila</taxon>
    </lineage>
</organism>
<evidence type="ECO:0000256" key="1">
    <source>
        <dbReference type="SAM" id="SignalP"/>
    </source>
</evidence>
<accession>A0A8X6NHU2</accession>
<dbReference type="AlphaFoldDB" id="A0A8X6NHU2"/>
<keyword evidence="1" id="KW-0732">Signal</keyword>
<reference evidence="2" key="1">
    <citation type="submission" date="2020-08" db="EMBL/GenBank/DDBJ databases">
        <title>Multicomponent nature underlies the extraordinary mechanical properties of spider dragline silk.</title>
        <authorList>
            <person name="Kono N."/>
            <person name="Nakamura H."/>
            <person name="Mori M."/>
            <person name="Yoshida Y."/>
            <person name="Ohtoshi R."/>
            <person name="Malay A.D."/>
            <person name="Moran D.A.P."/>
            <person name="Tomita M."/>
            <person name="Numata K."/>
            <person name="Arakawa K."/>
        </authorList>
    </citation>
    <scope>NUCLEOTIDE SEQUENCE</scope>
</reference>
<gene>
    <name evidence="2" type="ORF">NPIL_259481</name>
</gene>
<feature type="signal peptide" evidence="1">
    <location>
        <begin position="1"/>
        <end position="19"/>
    </location>
</feature>
<dbReference type="EMBL" id="BMAW01104355">
    <property type="protein sequence ID" value="GFT13870.1"/>
    <property type="molecule type" value="Genomic_DNA"/>
</dbReference>
<evidence type="ECO:0000313" key="3">
    <source>
        <dbReference type="Proteomes" id="UP000887013"/>
    </source>
</evidence>
<name>A0A8X6NHU2_NEPPI</name>
<comment type="caution">
    <text evidence="2">The sequence shown here is derived from an EMBL/GenBank/DDBJ whole genome shotgun (WGS) entry which is preliminary data.</text>
</comment>
<keyword evidence="3" id="KW-1185">Reference proteome</keyword>
<sequence length="164" mass="18160">MLFYHFSLNVLLIWLFINAALKNHGSLTRVILGIVQNDEDETCEYKPPPKNFRITNWENLRFKYLTSMTRGPHDWNHHCDESNLSCGKPVMRLYGACFCAHVCFCAARVSKHALQRCRAAAAQQCARFAARQSVAFGSAGALAAVVAYAAPRARKGGSQPLSGA</sequence>
<dbReference type="Proteomes" id="UP000887013">
    <property type="component" value="Unassembled WGS sequence"/>
</dbReference>
<feature type="chain" id="PRO_5036484263" evidence="1">
    <location>
        <begin position="20"/>
        <end position="164"/>
    </location>
</feature>
<protein>
    <submittedName>
        <fullName evidence="2">Uncharacterized protein</fullName>
    </submittedName>
</protein>
<evidence type="ECO:0000313" key="2">
    <source>
        <dbReference type="EMBL" id="GFT13870.1"/>
    </source>
</evidence>